<name>A0A8S5PJX3_9CAUD</name>
<protein>
    <submittedName>
        <fullName evidence="2">Distal tail protein</fullName>
    </submittedName>
</protein>
<dbReference type="EMBL" id="BK015447">
    <property type="protein sequence ID" value="DAE07202.1"/>
    <property type="molecule type" value="Genomic_DNA"/>
</dbReference>
<organism evidence="2">
    <name type="scientific">Siphoviridae sp. ctOSJ35</name>
    <dbReference type="NCBI Taxonomy" id="2825479"/>
    <lineage>
        <taxon>Viruses</taxon>
        <taxon>Duplodnaviria</taxon>
        <taxon>Heunggongvirae</taxon>
        <taxon>Uroviricota</taxon>
        <taxon>Caudoviricetes</taxon>
    </lineage>
</organism>
<evidence type="ECO:0000259" key="1">
    <source>
        <dbReference type="Pfam" id="PF20195"/>
    </source>
</evidence>
<evidence type="ECO:0000313" key="2">
    <source>
        <dbReference type="EMBL" id="DAE07202.1"/>
    </source>
</evidence>
<proteinExistence type="predicted"/>
<dbReference type="InterPro" id="IPR046688">
    <property type="entry name" value="DUF6558_N"/>
</dbReference>
<sequence>MPMGYPFVFNGIQSELRNVSLVFIDNSYTNRTSGGDKSLVTASIRRNPNKQYLDTEYDSVLQFPVEIVYDQAVDIYELTDLKNWLTSPVGYEQLQICAENFDRFYYNCIIHLNEDLIYADGYRGVSATVECDAPYAHEFDRIQKYTLNSDVTKVDTFQFVNYSDDFELMKPVLKFHMAKDGNFSINVKHYSEGKYMVEKDGSILLNNSTYNECSCYCRMNNLPISCITKALDYNVTTNFSNLSANDTVYLDNKNCIMMLNDSYSEDLFSKFNKNFLKIPRGLSVLSVYGVADSMYIVYQNAKRLGGSYY</sequence>
<reference evidence="2" key="1">
    <citation type="journal article" date="2021" name="Proc. Natl. Acad. Sci. U.S.A.">
        <title>A Catalog of Tens of Thousands of Viruses from Human Metagenomes Reveals Hidden Associations with Chronic Diseases.</title>
        <authorList>
            <person name="Tisza M.J."/>
            <person name="Buck C.B."/>
        </authorList>
    </citation>
    <scope>NUCLEOTIDE SEQUENCE</scope>
    <source>
        <strain evidence="2">CtOSJ35</strain>
    </source>
</reference>
<dbReference type="Pfam" id="PF20195">
    <property type="entry name" value="DUF6558"/>
    <property type="match status" value="1"/>
</dbReference>
<accession>A0A8S5PJX3</accession>
<feature type="domain" description="DUF6558" evidence="1">
    <location>
        <begin position="7"/>
        <end position="133"/>
    </location>
</feature>